<dbReference type="SUPFAM" id="SSF89550">
    <property type="entry name" value="PHP domain-like"/>
    <property type="match status" value="1"/>
</dbReference>
<reference evidence="3" key="1">
    <citation type="submission" date="2015-07" db="EMBL/GenBank/DDBJ databases">
        <title>Complete Genome of Thermincola ferriacetica strain Z-0001T.</title>
        <authorList>
            <person name="Lusk B."/>
            <person name="Badalamenti J.P."/>
            <person name="Parameswaran P."/>
            <person name="Bond D.R."/>
            <person name="Torres C.I."/>
        </authorList>
    </citation>
    <scope>NUCLEOTIDE SEQUENCE [LARGE SCALE GENOMIC DNA]</scope>
    <source>
        <strain evidence="3">Z-0001</strain>
    </source>
</reference>
<dbReference type="AlphaFoldDB" id="A0A0L6VZJ8"/>
<dbReference type="PATRIC" id="fig|281456.6.peg.3362"/>
<dbReference type="Proteomes" id="UP000037175">
    <property type="component" value="Unassembled WGS sequence"/>
</dbReference>
<protein>
    <submittedName>
        <fullName evidence="2">PHP domain-containing protein</fullName>
    </submittedName>
</protein>
<dbReference type="CDD" id="cd07438">
    <property type="entry name" value="PHP_HisPPase_AMP"/>
    <property type="match status" value="1"/>
</dbReference>
<gene>
    <name evidence="2" type="ORF">Tfer_3195</name>
</gene>
<keyword evidence="3" id="KW-1185">Reference proteome</keyword>
<dbReference type="PANTHER" id="PTHR42924">
    <property type="entry name" value="EXONUCLEASE"/>
    <property type="match status" value="1"/>
</dbReference>
<dbReference type="RefSeq" id="WP_427916570.1">
    <property type="nucleotide sequence ID" value="NZ_LGTE01000039.1"/>
</dbReference>
<evidence type="ECO:0000313" key="3">
    <source>
        <dbReference type="Proteomes" id="UP000037175"/>
    </source>
</evidence>
<sequence length="307" mass="33913">MAELEELGYLKENKHFGGTGMLEGLIDLHVHTTASDGTLTPAELIRYARGRNLAAVAITDHDTIDGLPEALKEAKQQGFELIPGVEISVEHPAGEMHILGYFVDINNRELAEALQELRRYREERNPRMLQKLRDLGMDISMAEVAEKAGGKVVGRPHFAAVMVEKGYVASFEEAFDKYLGAGKAAYVKKEKLTPRQGIELIQKAGGIPVLAHPKYLGYNSIELLIEELKNLKGYGLQGIEAYYSAYSPEETELYLKLAGDYGLLVTGGTDFHGSNKPEIEIGIGCGNLRIPYEILAPLKEAKKRLMK</sequence>
<comment type="caution">
    <text evidence="2">The sequence shown here is derived from an EMBL/GenBank/DDBJ whole genome shotgun (WGS) entry which is preliminary data.</text>
</comment>
<dbReference type="GO" id="GO:0004534">
    <property type="term" value="F:5'-3' RNA exonuclease activity"/>
    <property type="evidence" value="ECO:0007669"/>
    <property type="project" value="TreeGrafter"/>
</dbReference>
<dbReference type="InterPro" id="IPR003141">
    <property type="entry name" value="Pol/His_phosphatase_N"/>
</dbReference>
<dbReference type="GO" id="GO:0035312">
    <property type="term" value="F:5'-3' DNA exonuclease activity"/>
    <property type="evidence" value="ECO:0007669"/>
    <property type="project" value="TreeGrafter"/>
</dbReference>
<accession>A0A0L6VZJ8</accession>
<feature type="domain" description="Polymerase/histidinol phosphatase N-terminal" evidence="1">
    <location>
        <begin position="26"/>
        <end position="91"/>
    </location>
</feature>
<dbReference type="InterPro" id="IPR016195">
    <property type="entry name" value="Pol/histidinol_Pase-like"/>
</dbReference>
<evidence type="ECO:0000259" key="1">
    <source>
        <dbReference type="SMART" id="SM00481"/>
    </source>
</evidence>
<dbReference type="Gene3D" id="1.10.150.650">
    <property type="match status" value="1"/>
</dbReference>
<name>A0A0L6VZJ8_9FIRM</name>
<dbReference type="Gene3D" id="3.20.20.140">
    <property type="entry name" value="Metal-dependent hydrolases"/>
    <property type="match status" value="1"/>
</dbReference>
<dbReference type="InterPro" id="IPR004013">
    <property type="entry name" value="PHP_dom"/>
</dbReference>
<dbReference type="EMBL" id="LGTE01000039">
    <property type="protein sequence ID" value="KNZ68269.1"/>
    <property type="molecule type" value="Genomic_DNA"/>
</dbReference>
<evidence type="ECO:0000313" key="2">
    <source>
        <dbReference type="EMBL" id="KNZ68269.1"/>
    </source>
</evidence>
<dbReference type="PANTHER" id="PTHR42924:SF3">
    <property type="entry name" value="POLYMERASE_HISTIDINOL PHOSPHATASE N-TERMINAL DOMAIN-CONTAINING PROTEIN"/>
    <property type="match status" value="1"/>
</dbReference>
<dbReference type="SMART" id="SM00481">
    <property type="entry name" value="POLIIIAc"/>
    <property type="match status" value="1"/>
</dbReference>
<dbReference type="Pfam" id="PF02811">
    <property type="entry name" value="PHP"/>
    <property type="match status" value="1"/>
</dbReference>
<organism evidence="2 3">
    <name type="scientific">Thermincola ferriacetica</name>
    <dbReference type="NCBI Taxonomy" id="281456"/>
    <lineage>
        <taxon>Bacteria</taxon>
        <taxon>Bacillati</taxon>
        <taxon>Bacillota</taxon>
        <taxon>Clostridia</taxon>
        <taxon>Eubacteriales</taxon>
        <taxon>Thermincolaceae</taxon>
        <taxon>Thermincola</taxon>
    </lineage>
</organism>
<proteinExistence type="predicted"/>
<dbReference type="InterPro" id="IPR052018">
    <property type="entry name" value="PHP_domain"/>
</dbReference>